<dbReference type="PANTHER" id="PTHR34220">
    <property type="entry name" value="SENSOR HISTIDINE KINASE YPDA"/>
    <property type="match status" value="1"/>
</dbReference>
<name>A0ABV6FFK8_9BURK</name>
<dbReference type="SMART" id="SM00387">
    <property type="entry name" value="HATPase_c"/>
    <property type="match status" value="1"/>
</dbReference>
<comment type="caution">
    <text evidence="4">The sequence shown here is derived from an EMBL/GenBank/DDBJ whole genome shotgun (WGS) entry which is preliminary data.</text>
</comment>
<dbReference type="Pfam" id="PF02518">
    <property type="entry name" value="HATPase_c"/>
    <property type="match status" value="1"/>
</dbReference>
<feature type="transmembrane region" description="Helical" evidence="2">
    <location>
        <begin position="54"/>
        <end position="74"/>
    </location>
</feature>
<evidence type="ECO:0000256" key="2">
    <source>
        <dbReference type="SAM" id="Phobius"/>
    </source>
</evidence>
<dbReference type="SUPFAM" id="SSF55874">
    <property type="entry name" value="ATPase domain of HSP90 chaperone/DNA topoisomerase II/histidine kinase"/>
    <property type="match status" value="1"/>
</dbReference>
<feature type="domain" description="Histidine kinase/HSP90-like ATPase" evidence="3">
    <location>
        <begin position="268"/>
        <end position="370"/>
    </location>
</feature>
<evidence type="ECO:0000256" key="1">
    <source>
        <dbReference type="SAM" id="Coils"/>
    </source>
</evidence>
<dbReference type="Gene3D" id="3.30.565.10">
    <property type="entry name" value="Histidine kinase-like ATPase, C-terminal domain"/>
    <property type="match status" value="1"/>
</dbReference>
<dbReference type="InterPro" id="IPR036890">
    <property type="entry name" value="HATPase_C_sf"/>
</dbReference>
<dbReference type="EMBL" id="JBHLWP010000009">
    <property type="protein sequence ID" value="MFC0252186.1"/>
    <property type="molecule type" value="Genomic_DNA"/>
</dbReference>
<dbReference type="InterPro" id="IPR003594">
    <property type="entry name" value="HATPase_dom"/>
</dbReference>
<dbReference type="EC" id="2.7.13.3" evidence="4"/>
<dbReference type="RefSeq" id="WP_379678935.1">
    <property type="nucleotide sequence ID" value="NZ_JBHLWP010000009.1"/>
</dbReference>
<feature type="transmembrane region" description="Helical" evidence="2">
    <location>
        <begin position="21"/>
        <end position="42"/>
    </location>
</feature>
<sequence length="371" mass="39238">MTTLTRPAPPAPRLPPLAATLLRDLLLAAVISALGALVIALVAGKPESLFEQLVFSLCIGLPGFALVDGARLLFWPDLETRPLGWLSLAAVMLGVAPLAHFAGIHAGAMLLGQKTPGLAAYPTPGGISMIGFTLLGMGVMTLLVVHRERLARIARERAEAQLRAETIERQALQAQLRLLQAQIEPHMLFNTLANLQGLIALDPQRAGTMLDQLIQYLRATLGASRSESTTLGEEFAAMEAYLGLMGVRMGERLAYRLDLPARLRGAKLPPMLLQPLVENAIVHGLEPKIDGGEVVIAAEARDGVLDIRVADTGLGLDHGPGAAGRAPGGGVGVSTTRERLHALYGDRAAILLAPGQPHGTVVRLTLPLETP</sequence>
<feature type="coiled-coil region" evidence="1">
    <location>
        <begin position="150"/>
        <end position="184"/>
    </location>
</feature>
<dbReference type="InterPro" id="IPR010559">
    <property type="entry name" value="Sig_transdc_His_kin_internal"/>
</dbReference>
<keyword evidence="2" id="KW-1133">Transmembrane helix</keyword>
<keyword evidence="4" id="KW-0418">Kinase</keyword>
<dbReference type="Proteomes" id="UP001589773">
    <property type="component" value="Unassembled WGS sequence"/>
</dbReference>
<feature type="transmembrane region" description="Helical" evidence="2">
    <location>
        <begin position="126"/>
        <end position="145"/>
    </location>
</feature>
<evidence type="ECO:0000259" key="3">
    <source>
        <dbReference type="SMART" id="SM00387"/>
    </source>
</evidence>
<dbReference type="Pfam" id="PF06580">
    <property type="entry name" value="His_kinase"/>
    <property type="match status" value="1"/>
</dbReference>
<feature type="transmembrane region" description="Helical" evidence="2">
    <location>
        <begin position="86"/>
        <end position="106"/>
    </location>
</feature>
<keyword evidence="2" id="KW-0472">Membrane</keyword>
<keyword evidence="4" id="KW-0808">Transferase</keyword>
<dbReference type="InterPro" id="IPR050640">
    <property type="entry name" value="Bact_2-comp_sensor_kinase"/>
</dbReference>
<keyword evidence="5" id="KW-1185">Reference proteome</keyword>
<accession>A0ABV6FFK8</accession>
<keyword evidence="2" id="KW-0812">Transmembrane</keyword>
<dbReference type="GO" id="GO:0004673">
    <property type="term" value="F:protein histidine kinase activity"/>
    <property type="evidence" value="ECO:0007669"/>
    <property type="project" value="UniProtKB-EC"/>
</dbReference>
<keyword evidence="1" id="KW-0175">Coiled coil</keyword>
<protein>
    <submittedName>
        <fullName evidence="4">Sensor histidine kinase</fullName>
        <ecNumber evidence="4">2.7.13.3</ecNumber>
    </submittedName>
</protein>
<dbReference type="PANTHER" id="PTHR34220:SF9">
    <property type="entry name" value="SIGNAL TRANSDUCTION HISTIDINE KINASE INTERNAL REGION DOMAIN-CONTAINING PROTEIN"/>
    <property type="match status" value="1"/>
</dbReference>
<organism evidence="4 5">
    <name type="scientific">Massilia consociata</name>
    <dbReference type="NCBI Taxonomy" id="760117"/>
    <lineage>
        <taxon>Bacteria</taxon>
        <taxon>Pseudomonadati</taxon>
        <taxon>Pseudomonadota</taxon>
        <taxon>Betaproteobacteria</taxon>
        <taxon>Burkholderiales</taxon>
        <taxon>Oxalobacteraceae</taxon>
        <taxon>Telluria group</taxon>
        <taxon>Massilia</taxon>
    </lineage>
</organism>
<proteinExistence type="predicted"/>
<evidence type="ECO:0000313" key="5">
    <source>
        <dbReference type="Proteomes" id="UP001589773"/>
    </source>
</evidence>
<evidence type="ECO:0000313" key="4">
    <source>
        <dbReference type="EMBL" id="MFC0252186.1"/>
    </source>
</evidence>
<gene>
    <name evidence="4" type="ORF">ACFFJK_09815</name>
</gene>
<reference evidence="4 5" key="1">
    <citation type="submission" date="2024-09" db="EMBL/GenBank/DDBJ databases">
        <authorList>
            <person name="Sun Q."/>
            <person name="Mori K."/>
        </authorList>
    </citation>
    <scope>NUCLEOTIDE SEQUENCE [LARGE SCALE GENOMIC DNA]</scope>
    <source>
        <strain evidence="4 5">CCM 7792</strain>
    </source>
</reference>